<name>A0A2S4MF36_9HYPH</name>
<dbReference type="Proteomes" id="UP000236919">
    <property type="component" value="Unassembled WGS sequence"/>
</dbReference>
<dbReference type="AlphaFoldDB" id="A0A2S4MF36"/>
<evidence type="ECO:0000313" key="2">
    <source>
        <dbReference type="Proteomes" id="UP000236919"/>
    </source>
</evidence>
<keyword evidence="2" id="KW-1185">Reference proteome</keyword>
<dbReference type="EMBL" id="PQFZ01000004">
    <property type="protein sequence ID" value="POR53344.1"/>
    <property type="molecule type" value="Genomic_DNA"/>
</dbReference>
<accession>A0A2S4MF36</accession>
<comment type="caution">
    <text evidence="1">The sequence shown here is derived from an EMBL/GenBank/DDBJ whole genome shotgun (WGS) entry which is preliminary data.</text>
</comment>
<evidence type="ECO:0000313" key="1">
    <source>
        <dbReference type="EMBL" id="POR53344.1"/>
    </source>
</evidence>
<sequence>MPRRLPRFDADFSAQIVASLALVQRLEAALALRGQNGLLITLTDVELAYELAYLRVFVAWESFLEEAFLRLMCGYEHSAGQEPLLPGSAYHSKISDAEAALLNGRQYVLWHNVSSVIGRAAGNFRNSRFENILASAQQRLAHFGAIRHRIAHEQKDGAQKFNAATMALAGKRYRAARPGRFLRDAQANAIPQTRWMSQVCAELEALAQQICI</sequence>
<evidence type="ECO:0008006" key="3">
    <source>
        <dbReference type="Google" id="ProtNLM"/>
    </source>
</evidence>
<reference evidence="1 2" key="1">
    <citation type="submission" date="2018-01" db="EMBL/GenBank/DDBJ databases">
        <title>Genomic Encyclopedia of Type Strains, Phase III (KMG-III): the genomes of soil and plant-associated and newly described type strains.</title>
        <authorList>
            <person name="Whitman W."/>
        </authorList>
    </citation>
    <scope>NUCLEOTIDE SEQUENCE [LARGE SCALE GENOMIC DNA]</scope>
    <source>
        <strain evidence="1 2">1131</strain>
    </source>
</reference>
<proteinExistence type="predicted"/>
<organism evidence="1 2">
    <name type="scientific">Bosea psychrotolerans</name>
    <dbReference type="NCBI Taxonomy" id="1871628"/>
    <lineage>
        <taxon>Bacteria</taxon>
        <taxon>Pseudomonadati</taxon>
        <taxon>Pseudomonadota</taxon>
        <taxon>Alphaproteobacteria</taxon>
        <taxon>Hyphomicrobiales</taxon>
        <taxon>Boseaceae</taxon>
        <taxon>Bosea</taxon>
    </lineage>
</organism>
<protein>
    <recommendedName>
        <fullName evidence="3">RiboL-PSP-HEPN domain-containing protein</fullName>
    </recommendedName>
</protein>
<gene>
    <name evidence="1" type="ORF">CYD53_104320</name>
</gene>